<evidence type="ECO:0000313" key="10">
    <source>
        <dbReference type="Proteomes" id="UP000016662"/>
    </source>
</evidence>
<dbReference type="SMART" id="SM01230">
    <property type="entry name" value="Gln-synt_C"/>
    <property type="match status" value="1"/>
</dbReference>
<dbReference type="InterPro" id="IPR008146">
    <property type="entry name" value="Gln_synth_cat_dom"/>
</dbReference>
<gene>
    <name evidence="9" type="ORF">RUMCAL_03204</name>
</gene>
<dbReference type="OrthoDB" id="9807095at2"/>
<dbReference type="PATRIC" id="fig|411473.3.peg.2681"/>
<evidence type="ECO:0000259" key="8">
    <source>
        <dbReference type="PROSITE" id="PS51987"/>
    </source>
</evidence>
<dbReference type="SUPFAM" id="SSF55931">
    <property type="entry name" value="Glutamine synthetase/guanido kinase"/>
    <property type="match status" value="1"/>
</dbReference>
<dbReference type="PROSITE" id="PS51986">
    <property type="entry name" value="GS_BETA_GRASP"/>
    <property type="match status" value="1"/>
</dbReference>
<dbReference type="PROSITE" id="PS51987">
    <property type="entry name" value="GS_CATALYTIC"/>
    <property type="match status" value="1"/>
</dbReference>
<sequence>MFFSETDLSDFIEENDVKFIRMTFCDTFGNMKNIAIMPRELHRAITDGIPFNATGLLEASHQNLLLKPDTSTLSILPWRPQSGRVVRFFCKLYHMDGTPYEGDLRRNLRETMKSLQNQGYQCEMGTRCEFYLFETDMEGKPTKKPCDQGGYLDVAPLDKCENTRREICLSLEEMGLNPTTSCHKHGPGQNEIDFACSNPLTAADNMAHYKTVVKTIAAQNGFYASFMPKPFKDCSGSGLKIILCIKKDDKSIFGNSHEALTPEGRAFIAGILNRVREFTMFSNPTINSYDRFGYRAAPSRINWSEENRIPLVQLLYAPGRDGSIEFRSADAYCNPYITFQMLLSAGMAGIQNNEELSDNMNAANENSAIPTLPHSLEESIQLALESEFVRNTVPKAILHDFSAAMQKEVDAYHLAKDPEAFCFDRYF</sequence>
<keyword evidence="4" id="KW-0067">ATP-binding</keyword>
<evidence type="ECO:0000256" key="6">
    <source>
        <dbReference type="RuleBase" id="RU000384"/>
    </source>
</evidence>
<keyword evidence="2 9" id="KW-0436">Ligase</keyword>
<comment type="similarity">
    <text evidence="1 5 6">Belongs to the glutamine synthetase family.</text>
</comment>
<name>U2LEP6_9FIRM</name>
<comment type="caution">
    <text evidence="9">The sequence shown here is derived from an EMBL/GenBank/DDBJ whole genome shotgun (WGS) entry which is preliminary data.</text>
</comment>
<proteinExistence type="inferred from homology"/>
<evidence type="ECO:0000256" key="1">
    <source>
        <dbReference type="ARBA" id="ARBA00009897"/>
    </source>
</evidence>
<protein>
    <submittedName>
        <fullName evidence="9">Glutamate--ammonia ligase, catalytic domain protein</fullName>
    </submittedName>
</protein>
<dbReference type="GO" id="GO:0005524">
    <property type="term" value="F:ATP binding"/>
    <property type="evidence" value="ECO:0007669"/>
    <property type="project" value="UniProtKB-KW"/>
</dbReference>
<dbReference type="SUPFAM" id="SSF54368">
    <property type="entry name" value="Glutamine synthetase, N-terminal domain"/>
    <property type="match status" value="1"/>
</dbReference>
<accession>U2LEP6</accession>
<dbReference type="HOGENOM" id="CLU_017290_1_3_9"/>
<dbReference type="InterPro" id="IPR008147">
    <property type="entry name" value="Gln_synt_N"/>
</dbReference>
<dbReference type="InterPro" id="IPR036651">
    <property type="entry name" value="Gln_synt_N_sf"/>
</dbReference>
<dbReference type="PANTHER" id="PTHR43785">
    <property type="entry name" value="GAMMA-GLUTAMYLPUTRESCINE SYNTHETASE"/>
    <property type="match status" value="1"/>
</dbReference>
<dbReference type="GO" id="GO:0004356">
    <property type="term" value="F:glutamine synthetase activity"/>
    <property type="evidence" value="ECO:0007669"/>
    <property type="project" value="InterPro"/>
</dbReference>
<evidence type="ECO:0000313" key="9">
    <source>
        <dbReference type="EMBL" id="ERJ87939.1"/>
    </source>
</evidence>
<evidence type="ECO:0000259" key="7">
    <source>
        <dbReference type="PROSITE" id="PS51986"/>
    </source>
</evidence>
<dbReference type="AlphaFoldDB" id="U2LEP6"/>
<dbReference type="PANTHER" id="PTHR43785:SF12">
    <property type="entry name" value="TYPE-1 GLUTAMINE SYNTHETASE 2"/>
    <property type="match status" value="1"/>
</dbReference>
<evidence type="ECO:0000256" key="2">
    <source>
        <dbReference type="ARBA" id="ARBA00022598"/>
    </source>
</evidence>
<feature type="domain" description="GS catalytic" evidence="8">
    <location>
        <begin position="104"/>
        <end position="427"/>
    </location>
</feature>
<dbReference type="Proteomes" id="UP000016662">
    <property type="component" value="Unassembled WGS sequence"/>
</dbReference>
<dbReference type="RefSeq" id="WP_021681433.1">
    <property type="nucleotide sequence ID" value="NZ_KI260349.1"/>
</dbReference>
<dbReference type="Pfam" id="PF00120">
    <property type="entry name" value="Gln-synt_C"/>
    <property type="match status" value="1"/>
</dbReference>
<keyword evidence="10" id="KW-1185">Reference proteome</keyword>
<evidence type="ECO:0000256" key="4">
    <source>
        <dbReference type="ARBA" id="ARBA00022840"/>
    </source>
</evidence>
<dbReference type="InterPro" id="IPR014746">
    <property type="entry name" value="Gln_synth/guanido_kin_cat_dom"/>
</dbReference>
<dbReference type="Pfam" id="PF03951">
    <property type="entry name" value="Gln-synt_N"/>
    <property type="match status" value="1"/>
</dbReference>
<dbReference type="EMBL" id="AWVF01000423">
    <property type="protein sequence ID" value="ERJ87939.1"/>
    <property type="molecule type" value="Genomic_DNA"/>
</dbReference>
<dbReference type="Gene3D" id="3.30.590.10">
    <property type="entry name" value="Glutamine synthetase/guanido kinase, catalytic domain"/>
    <property type="match status" value="1"/>
</dbReference>
<reference evidence="9 10" key="1">
    <citation type="submission" date="2013-07" db="EMBL/GenBank/DDBJ databases">
        <authorList>
            <person name="Weinstock G."/>
            <person name="Sodergren E."/>
            <person name="Wylie T."/>
            <person name="Fulton L."/>
            <person name="Fulton R."/>
            <person name="Fronick C."/>
            <person name="O'Laughlin M."/>
            <person name="Godfrey J."/>
            <person name="Miner T."/>
            <person name="Herter B."/>
            <person name="Appelbaum E."/>
            <person name="Cordes M."/>
            <person name="Lek S."/>
            <person name="Wollam A."/>
            <person name="Pepin K.H."/>
            <person name="Palsikar V.B."/>
            <person name="Mitreva M."/>
            <person name="Wilson R.K."/>
        </authorList>
    </citation>
    <scope>NUCLEOTIDE SEQUENCE [LARGE SCALE GENOMIC DNA]</scope>
    <source>
        <strain evidence="9 10">ATCC 27760</strain>
    </source>
</reference>
<dbReference type="STRING" id="411473.RUMCAL_03204"/>
<keyword evidence="3" id="KW-0547">Nucleotide-binding</keyword>
<evidence type="ECO:0000256" key="3">
    <source>
        <dbReference type="ARBA" id="ARBA00022741"/>
    </source>
</evidence>
<dbReference type="Gene3D" id="3.10.20.70">
    <property type="entry name" value="Glutamine synthetase, N-terminal domain"/>
    <property type="match status" value="1"/>
</dbReference>
<dbReference type="eggNOG" id="COG0174">
    <property type="taxonomic scope" value="Bacteria"/>
</dbReference>
<dbReference type="GO" id="GO:0006542">
    <property type="term" value="P:glutamine biosynthetic process"/>
    <property type="evidence" value="ECO:0007669"/>
    <property type="project" value="InterPro"/>
</dbReference>
<organism evidence="9 10">
    <name type="scientific">Ruminococcus callidus ATCC 27760</name>
    <dbReference type="NCBI Taxonomy" id="411473"/>
    <lineage>
        <taxon>Bacteria</taxon>
        <taxon>Bacillati</taxon>
        <taxon>Bacillota</taxon>
        <taxon>Clostridia</taxon>
        <taxon>Eubacteriales</taxon>
        <taxon>Oscillospiraceae</taxon>
        <taxon>Ruminococcus</taxon>
    </lineage>
</organism>
<feature type="domain" description="GS beta-grasp" evidence="7">
    <location>
        <begin position="15"/>
        <end position="97"/>
    </location>
</feature>
<evidence type="ECO:0000256" key="5">
    <source>
        <dbReference type="PROSITE-ProRule" id="PRU01330"/>
    </source>
</evidence>